<dbReference type="Pfam" id="PF10375">
    <property type="entry name" value="GRAB"/>
    <property type="match status" value="1"/>
</dbReference>
<dbReference type="GO" id="GO:0006888">
    <property type="term" value="P:endoplasmic reticulum to Golgi vesicle-mediated transport"/>
    <property type="evidence" value="ECO:0007669"/>
    <property type="project" value="TreeGrafter"/>
</dbReference>
<evidence type="ECO:0000256" key="5">
    <source>
        <dbReference type="SAM" id="MobiDB-lite"/>
    </source>
</evidence>
<comment type="subcellular location">
    <subcellularLocation>
        <location evidence="1">Golgi apparatus</location>
    </subcellularLocation>
</comment>
<dbReference type="GO" id="GO:0005794">
    <property type="term" value="C:Golgi apparatus"/>
    <property type="evidence" value="ECO:0007669"/>
    <property type="project" value="UniProtKB-SubCell"/>
</dbReference>
<feature type="compositionally biased region" description="Gly residues" evidence="5">
    <location>
        <begin position="497"/>
        <end position="507"/>
    </location>
</feature>
<keyword evidence="3 4" id="KW-0175">Coiled coil</keyword>
<dbReference type="InterPro" id="IPR000237">
    <property type="entry name" value="GRIP_dom"/>
</dbReference>
<feature type="region of interest" description="Disordered" evidence="5">
    <location>
        <begin position="490"/>
        <end position="522"/>
    </location>
</feature>
<organism evidence="7">
    <name type="scientific">Phaffia rhodozyma</name>
    <name type="common">Yeast</name>
    <name type="synonym">Xanthophyllomyces dendrorhous</name>
    <dbReference type="NCBI Taxonomy" id="264483"/>
    <lineage>
        <taxon>Eukaryota</taxon>
        <taxon>Fungi</taxon>
        <taxon>Dikarya</taxon>
        <taxon>Basidiomycota</taxon>
        <taxon>Agaricomycotina</taxon>
        <taxon>Tremellomycetes</taxon>
        <taxon>Cystofilobasidiales</taxon>
        <taxon>Mrakiaceae</taxon>
        <taxon>Phaffia</taxon>
    </lineage>
</organism>
<evidence type="ECO:0000256" key="4">
    <source>
        <dbReference type="SAM" id="Coils"/>
    </source>
</evidence>
<accession>A0A0F7SH23</accession>
<evidence type="ECO:0000256" key="1">
    <source>
        <dbReference type="ARBA" id="ARBA00004555"/>
    </source>
</evidence>
<evidence type="ECO:0000259" key="6">
    <source>
        <dbReference type="PROSITE" id="PS50913"/>
    </source>
</evidence>
<evidence type="ECO:0000313" key="7">
    <source>
        <dbReference type="EMBL" id="CDZ96312.1"/>
    </source>
</evidence>
<dbReference type="PANTHER" id="PTHR18921">
    <property type="entry name" value="MYOSIN HEAVY CHAIN - RELATED"/>
    <property type="match status" value="1"/>
</dbReference>
<feature type="coiled-coil region" evidence="4">
    <location>
        <begin position="153"/>
        <end position="190"/>
    </location>
</feature>
<dbReference type="EMBL" id="LN483116">
    <property type="protein sequence ID" value="CDZ96312.1"/>
    <property type="molecule type" value="Genomic_DNA"/>
</dbReference>
<feature type="domain" description="GRIP" evidence="6">
    <location>
        <begin position="441"/>
        <end position="492"/>
    </location>
</feature>
<sequence length="625" mass="67899">MGKKSHKKSSSQAQAQAQAQAQTPTLTTSSAASSKQASRDPSPSPSPSTAVSPSVPVKEPTEPVAALGPESVPLNEEPSEPPVIKPSEQTAVREATATLDSLTSIETGTPKSSIDIVRPLNPTSTGLSPIGEPAGTSVITGGGGGTNSTTNGVEEVELLKKKLDKTRAEKEQLEKQYKSLVAKVGNMRDTLGKKLREDAEELDRREAQITTLSSELSTLQSDQETSQSTIQTLQSTVQTLQIELRSLNQETSALSAELSQVRQHSSSASNEALLRTRDLRELQAEMEALRLEKEEWEVAAGREKERAEDEERKGMEEEARWRRAEEEKKKEEIKAKRERERADNLQSVLEEFQAAKEAELNSAVSELEMHLRNTITSLSDWKLRASTAETQVDELNTNAMRAQTFEKEVKEKNLLIGKLRHENVIMNEHLTEALRRLRKNTSDTNVDRRLVTNILLAFLSSPRADPKKFEMLSLLSSILSWDEAERETAGLQRSTVGGAGAKRGNGGAQLRQSGKSLEKAEPANESFSQLFVEYLLKEVSSGAPPSTPSTPPSNTSALFGSGHGPTPGLYSASTSPSGEGLPTGYSSPHSASRPLDGEVRSPGGRPRIGSAGYFGLEKAWSSDRK</sequence>
<protein>
    <submittedName>
        <fullName evidence="7">GRIP-related Arf-binding domain</fullName>
    </submittedName>
</protein>
<dbReference type="GO" id="GO:0031267">
    <property type="term" value="F:small GTPase binding"/>
    <property type="evidence" value="ECO:0007669"/>
    <property type="project" value="TreeGrafter"/>
</dbReference>
<keyword evidence="2" id="KW-0333">Golgi apparatus</keyword>
<feature type="region of interest" description="Disordered" evidence="5">
    <location>
        <begin position="300"/>
        <end position="323"/>
    </location>
</feature>
<dbReference type="InterPro" id="IPR019459">
    <property type="entry name" value="GRAB"/>
</dbReference>
<name>A0A0F7SH23_PHARH</name>
<feature type="compositionally biased region" description="Polar residues" evidence="5">
    <location>
        <begin position="98"/>
        <end position="112"/>
    </location>
</feature>
<evidence type="ECO:0000256" key="2">
    <source>
        <dbReference type="ARBA" id="ARBA00023034"/>
    </source>
</evidence>
<feature type="region of interest" description="Disordered" evidence="5">
    <location>
        <begin position="540"/>
        <end position="625"/>
    </location>
</feature>
<evidence type="ECO:0000256" key="3">
    <source>
        <dbReference type="ARBA" id="ARBA00023054"/>
    </source>
</evidence>
<feature type="compositionally biased region" description="Low complexity" evidence="5">
    <location>
        <begin position="10"/>
        <end position="36"/>
    </location>
</feature>
<dbReference type="AlphaFoldDB" id="A0A0F7SH23"/>
<dbReference type="PANTHER" id="PTHR18921:SF2">
    <property type="entry name" value="THYROID RECEPTOR-INTERACTING PROTEIN 11"/>
    <property type="match status" value="1"/>
</dbReference>
<feature type="compositionally biased region" description="Low complexity" evidence="5">
    <location>
        <begin position="47"/>
        <end position="57"/>
    </location>
</feature>
<dbReference type="GO" id="GO:0007030">
    <property type="term" value="P:Golgi organization"/>
    <property type="evidence" value="ECO:0007669"/>
    <property type="project" value="TreeGrafter"/>
</dbReference>
<proteinExistence type="predicted"/>
<dbReference type="PROSITE" id="PS50913">
    <property type="entry name" value="GRIP"/>
    <property type="match status" value="1"/>
</dbReference>
<reference evidence="7" key="1">
    <citation type="submission" date="2014-08" db="EMBL/GenBank/DDBJ databases">
        <authorList>
            <person name="Sharma Rahul"/>
            <person name="Thines Marco"/>
        </authorList>
    </citation>
    <scope>NUCLEOTIDE SEQUENCE</scope>
</reference>
<feature type="region of interest" description="Disordered" evidence="5">
    <location>
        <begin position="1"/>
        <end position="152"/>
    </location>
</feature>